<evidence type="ECO:0000256" key="2">
    <source>
        <dbReference type="ARBA" id="ARBA00022679"/>
    </source>
</evidence>
<dbReference type="InterPro" id="IPR004381">
    <property type="entry name" value="Glycerate_kinase"/>
</dbReference>
<dbReference type="STRING" id="1392250.A0A2I2G3H0"/>
<dbReference type="PIRSF" id="PIRSF006078">
    <property type="entry name" value="GlxK"/>
    <property type="match status" value="1"/>
</dbReference>
<sequence length="407" mass="42235">MRILVCPSGFRGSISPHTAADCIQDGILRAMPTTSVRKVPMADGGEGFAYALVTATEGHICPLQILGPARTPIPSFYGVLGGKGLKTAVVEIAAAAGLSLVPFDCRNPCVTTSFGVGQLIAAALDDGVERIIVGCGDSGVSDGGVGMLQALGARFLDRDGKELPIASGGQSLLSLAKIDAGGLHPGLQAVDIEVACNWKNVLCGPLGVARVYGPQKGATPEQTELLAASLDTFALVAKQSIGVEVSNAPGSGASGGLGAAFMLLGATLRPRYEAIMQYFNIADLFDKCDLVFTAEGGIDDQTPRGKIPAEVAMRAKQHGRPVIVLAGSIGNDARVNYEVGINAYASILQRPSTLDEAIVETERLLAESAEAAMRMVVISHDQMGLVGPDDNRNCMGSGEYRRLAEAE</sequence>
<gene>
    <name evidence="4" type="ORF">P170DRAFT_457716</name>
</gene>
<accession>A0A2I2G3H0</accession>
<comment type="similarity">
    <text evidence="1">Belongs to the glycerate kinase type-1 family.</text>
</comment>
<protein>
    <submittedName>
        <fullName evidence="4">Glycerate kinase</fullName>
    </submittedName>
</protein>
<dbReference type="OrthoDB" id="10262596at2759"/>
<comment type="caution">
    <text evidence="4">The sequence shown here is derived from an EMBL/GenBank/DDBJ whole genome shotgun (WGS) entry which is preliminary data.</text>
</comment>
<dbReference type="GeneID" id="36559435"/>
<organism evidence="4 5">
    <name type="scientific">Aspergillus steynii IBT 23096</name>
    <dbReference type="NCBI Taxonomy" id="1392250"/>
    <lineage>
        <taxon>Eukaryota</taxon>
        <taxon>Fungi</taxon>
        <taxon>Dikarya</taxon>
        <taxon>Ascomycota</taxon>
        <taxon>Pezizomycotina</taxon>
        <taxon>Eurotiomycetes</taxon>
        <taxon>Eurotiomycetidae</taxon>
        <taxon>Eurotiales</taxon>
        <taxon>Aspergillaceae</taxon>
        <taxon>Aspergillus</taxon>
        <taxon>Aspergillus subgen. Circumdati</taxon>
    </lineage>
</organism>
<dbReference type="PANTHER" id="PTHR21599">
    <property type="entry name" value="GLYCERATE KINASE"/>
    <property type="match status" value="1"/>
</dbReference>
<keyword evidence="5" id="KW-1185">Reference proteome</keyword>
<keyword evidence="3 4" id="KW-0418">Kinase</keyword>
<dbReference type="InterPro" id="IPR018193">
    <property type="entry name" value="Glyc_kinase_flavodox-like_fold"/>
</dbReference>
<dbReference type="Gene3D" id="3.40.50.10350">
    <property type="entry name" value="Glycerate kinase, domain 1"/>
    <property type="match status" value="1"/>
</dbReference>
<dbReference type="NCBIfam" id="TIGR00045">
    <property type="entry name" value="glycerate kinase"/>
    <property type="match status" value="1"/>
</dbReference>
<dbReference type="GO" id="GO:0031388">
    <property type="term" value="P:organic acid phosphorylation"/>
    <property type="evidence" value="ECO:0007669"/>
    <property type="project" value="InterPro"/>
</dbReference>
<dbReference type="VEuPathDB" id="FungiDB:P170DRAFT_457716"/>
<dbReference type="Pfam" id="PF02595">
    <property type="entry name" value="Gly_kinase"/>
    <property type="match status" value="1"/>
</dbReference>
<dbReference type="InterPro" id="IPR036129">
    <property type="entry name" value="Glycerate_kinase_sf"/>
</dbReference>
<name>A0A2I2G3H0_9EURO</name>
<evidence type="ECO:0000313" key="5">
    <source>
        <dbReference type="Proteomes" id="UP000234275"/>
    </source>
</evidence>
<dbReference type="SUPFAM" id="SSF110738">
    <property type="entry name" value="Glycerate kinase I"/>
    <property type="match status" value="1"/>
</dbReference>
<dbReference type="Gene3D" id="3.90.1510.10">
    <property type="entry name" value="Glycerate kinase, domain 2"/>
    <property type="match status" value="1"/>
</dbReference>
<dbReference type="InterPro" id="IPR018197">
    <property type="entry name" value="Glycerate_kinase_RE-like"/>
</dbReference>
<keyword evidence="2" id="KW-0808">Transferase</keyword>
<dbReference type="AlphaFoldDB" id="A0A2I2G3H0"/>
<dbReference type="GO" id="GO:0008887">
    <property type="term" value="F:glycerate kinase activity"/>
    <property type="evidence" value="ECO:0007669"/>
    <property type="project" value="InterPro"/>
</dbReference>
<reference evidence="4 5" key="1">
    <citation type="submission" date="2016-12" db="EMBL/GenBank/DDBJ databases">
        <title>The genomes of Aspergillus section Nigri reveals drivers in fungal speciation.</title>
        <authorList>
            <consortium name="DOE Joint Genome Institute"/>
            <person name="Vesth T.C."/>
            <person name="Nybo J."/>
            <person name="Theobald S."/>
            <person name="Brandl J."/>
            <person name="Frisvad J.C."/>
            <person name="Nielsen K.F."/>
            <person name="Lyhne E.K."/>
            <person name="Kogle M.E."/>
            <person name="Kuo A."/>
            <person name="Riley R."/>
            <person name="Clum A."/>
            <person name="Nolan M."/>
            <person name="Lipzen A."/>
            <person name="Salamov A."/>
            <person name="Henrissat B."/>
            <person name="Wiebenga A."/>
            <person name="De Vries R.P."/>
            <person name="Grigoriev I.V."/>
            <person name="Mortensen U.H."/>
            <person name="Andersen M.R."/>
            <person name="Baker S.E."/>
        </authorList>
    </citation>
    <scope>NUCLEOTIDE SEQUENCE [LARGE SCALE GENOMIC DNA]</scope>
    <source>
        <strain evidence="4 5">IBT 23096</strain>
    </source>
</reference>
<proteinExistence type="inferred from homology"/>
<dbReference type="PANTHER" id="PTHR21599:SF0">
    <property type="entry name" value="GLYCERATE KINASE"/>
    <property type="match status" value="1"/>
</dbReference>
<dbReference type="RefSeq" id="XP_024702730.1">
    <property type="nucleotide sequence ID" value="XM_024851736.1"/>
</dbReference>
<evidence type="ECO:0000313" key="4">
    <source>
        <dbReference type="EMBL" id="PLB47428.1"/>
    </source>
</evidence>
<dbReference type="Proteomes" id="UP000234275">
    <property type="component" value="Unassembled WGS sequence"/>
</dbReference>
<dbReference type="EMBL" id="MSFO01000006">
    <property type="protein sequence ID" value="PLB47428.1"/>
    <property type="molecule type" value="Genomic_DNA"/>
</dbReference>
<evidence type="ECO:0000256" key="1">
    <source>
        <dbReference type="ARBA" id="ARBA00006284"/>
    </source>
</evidence>
<evidence type="ECO:0000256" key="3">
    <source>
        <dbReference type="ARBA" id="ARBA00022777"/>
    </source>
</evidence>